<name>A0AAV1CUR3_OLDCO</name>
<dbReference type="EMBL" id="OX459120">
    <property type="protein sequence ID" value="CAI9099386.1"/>
    <property type="molecule type" value="Genomic_DNA"/>
</dbReference>
<dbReference type="PANTHER" id="PTHR33710:SF71">
    <property type="entry name" value="ENDONUCLEASE_EXONUCLEASE_PHOSPHATASE DOMAIN-CONTAINING PROTEIN"/>
    <property type="match status" value="1"/>
</dbReference>
<dbReference type="AlphaFoldDB" id="A0AAV1CUR3"/>
<proteinExistence type="predicted"/>
<dbReference type="GO" id="GO:0003824">
    <property type="term" value="F:catalytic activity"/>
    <property type="evidence" value="ECO:0007669"/>
    <property type="project" value="InterPro"/>
</dbReference>
<feature type="domain" description="Endonuclease/exonuclease/phosphatase" evidence="2">
    <location>
        <begin position="272"/>
        <end position="408"/>
    </location>
</feature>
<evidence type="ECO:0000256" key="1">
    <source>
        <dbReference type="SAM" id="MobiDB-lite"/>
    </source>
</evidence>
<dbReference type="Pfam" id="PF03372">
    <property type="entry name" value="Exo_endo_phos"/>
    <property type="match status" value="1"/>
</dbReference>
<dbReference type="PANTHER" id="PTHR33710">
    <property type="entry name" value="BNAC02G09200D PROTEIN"/>
    <property type="match status" value="1"/>
</dbReference>
<sequence length="1057" mass="121132">MASDIGKPLKVDTPTLNMTRPSVARFCDEIDLTKELPKSVKVGKRGRKHEQKFTYEHIPAYCSKCLKIGHKIDDCNKGVMKKKVEVSKPSQSKVVKPSRAPPSRISVSQVEKPSQSRVLSHLSTSPVAQVASRAPADEDLPTSSGLSLKEKKAIVVDVQDNSSVETPDEALQQLQQILFVLLETIPEEENEAPAAEEDNVIEEIMADQPPQSQVNVLEEERQAFSRLGSDDRLALGNFPDDVKIGVKSDMLDDIDGGHGCWSESNVGCVWEDETLHGEVSQSRKQHRHTKAEMAELQKGMALWRSPRLLPLNLGEPWMIGGDFNVIRSLDEYSGHLVQDPQAMTDFNECIQECALLEIPAIVEEFTWGGTRHTGWVSKRLDRVLISQEWHDLFPRSSLEKLSRTTSDHCPMLHLFNFPIVTKLRVFRFQKMWLRRNDLLALVQEDWNLPMELSEGRLRQGLFKIQATDGRVLTNPAEIEQKASNFFHSLLNEGEADPRCNDIQSTFFDCIPHILGEEEHNVLLRPILLKGGRLVLIKHVLSSIPTHVFSAIPPPKAIIRDIEQRCQKFYWSGRSEEKRRHWRSWERIAFPYSENGLGVRSFQGIIDALTVKLWWKLKHQRGIWSRFIHSLSMSSKRKTSWLRVSKIEARAVVHTKVIIRRGNRSFWSDNWSPFGILWDVEGFQPPMPKLSILEFFQCKQEILPMLGNVLSNDILNFLEDYDQDFSDGDDFLVWKHTTQGNLTVKSAYESLRQRHEEEGCSRNVWNKYCRKKLQQDSKLKGAKKVEVNPATQKKTNIPVSERQNNMKTGDKHNKGSKHISIVGLVEVKLKEEKLLDIMKQWGTEYEYKGNSSSEERHRILLIWKKDEIQMSIIAKKEQFMHCMVEDKANKRQFTLTEVYGDNSRNERLFLWDDLREQSISTSTETKEIEADGNHRANTNGEKHVAANNGEDEQVEVVNANEGSKDTALKNNPYIRDPLSNIVGTMTRARRKRMDESLNSLIITTWAKEEIKFEDYKPKTINLLQVTPNELGPFGEKEFWPSIQGETTGHTPYGGRMDP</sequence>
<evidence type="ECO:0000313" key="3">
    <source>
        <dbReference type="EMBL" id="CAI9099386.1"/>
    </source>
</evidence>
<evidence type="ECO:0000259" key="2">
    <source>
        <dbReference type="Pfam" id="PF03372"/>
    </source>
</evidence>
<organism evidence="3 4">
    <name type="scientific">Oldenlandia corymbosa var. corymbosa</name>
    <dbReference type="NCBI Taxonomy" id="529605"/>
    <lineage>
        <taxon>Eukaryota</taxon>
        <taxon>Viridiplantae</taxon>
        <taxon>Streptophyta</taxon>
        <taxon>Embryophyta</taxon>
        <taxon>Tracheophyta</taxon>
        <taxon>Spermatophyta</taxon>
        <taxon>Magnoliopsida</taxon>
        <taxon>eudicotyledons</taxon>
        <taxon>Gunneridae</taxon>
        <taxon>Pentapetalae</taxon>
        <taxon>asterids</taxon>
        <taxon>lamiids</taxon>
        <taxon>Gentianales</taxon>
        <taxon>Rubiaceae</taxon>
        <taxon>Rubioideae</taxon>
        <taxon>Spermacoceae</taxon>
        <taxon>Hedyotis-Oldenlandia complex</taxon>
        <taxon>Oldenlandia</taxon>
    </lineage>
</organism>
<protein>
    <submittedName>
        <fullName evidence="3">OLC1v1036200C1</fullName>
    </submittedName>
</protein>
<feature type="compositionally biased region" description="Polar residues" evidence="1">
    <location>
        <begin position="105"/>
        <end position="127"/>
    </location>
</feature>
<reference evidence="3" key="1">
    <citation type="submission" date="2023-03" db="EMBL/GenBank/DDBJ databases">
        <authorList>
            <person name="Julca I."/>
        </authorList>
    </citation>
    <scope>NUCLEOTIDE SEQUENCE</scope>
</reference>
<feature type="region of interest" description="Disordered" evidence="1">
    <location>
        <begin position="1033"/>
        <end position="1057"/>
    </location>
</feature>
<accession>A0AAV1CUR3</accession>
<keyword evidence="4" id="KW-1185">Reference proteome</keyword>
<gene>
    <name evidence="3" type="ORF">OLC1_LOCUS9419</name>
</gene>
<feature type="compositionally biased region" description="Low complexity" evidence="1">
    <location>
        <begin position="87"/>
        <end position="98"/>
    </location>
</feature>
<dbReference type="Gene3D" id="3.60.10.10">
    <property type="entry name" value="Endonuclease/exonuclease/phosphatase"/>
    <property type="match status" value="2"/>
</dbReference>
<dbReference type="SUPFAM" id="SSF56219">
    <property type="entry name" value="DNase I-like"/>
    <property type="match status" value="1"/>
</dbReference>
<feature type="region of interest" description="Disordered" evidence="1">
    <location>
        <begin position="86"/>
        <end position="144"/>
    </location>
</feature>
<dbReference type="InterPro" id="IPR005135">
    <property type="entry name" value="Endo/exonuclease/phosphatase"/>
</dbReference>
<evidence type="ECO:0000313" key="4">
    <source>
        <dbReference type="Proteomes" id="UP001161247"/>
    </source>
</evidence>
<dbReference type="InterPro" id="IPR036691">
    <property type="entry name" value="Endo/exonu/phosph_ase_sf"/>
</dbReference>
<dbReference type="Proteomes" id="UP001161247">
    <property type="component" value="Chromosome 3"/>
</dbReference>